<dbReference type="Pfam" id="PF14832">
    <property type="entry name" value="Tautomerase_3"/>
    <property type="match status" value="1"/>
</dbReference>
<name>A0AB74JVE7_AURPU</name>
<evidence type="ECO:0000313" key="2">
    <source>
        <dbReference type="EMBL" id="THX29431.1"/>
    </source>
</evidence>
<protein>
    <recommendedName>
        <fullName evidence="1">Tautomerase cis-CaaD-like domain-containing protein</fullName>
    </recommendedName>
</protein>
<comment type="caution">
    <text evidence="2">The sequence shown here is derived from an EMBL/GenBank/DDBJ whole genome shotgun (WGS) entry which is preliminary data.</text>
</comment>
<feature type="domain" description="Tautomerase cis-CaaD-like" evidence="1">
    <location>
        <begin position="56"/>
        <end position="197"/>
    </location>
</feature>
<dbReference type="Gene3D" id="3.30.429.10">
    <property type="entry name" value="Macrophage Migration Inhibitory Factor"/>
    <property type="match status" value="1"/>
</dbReference>
<dbReference type="SUPFAM" id="SSF55331">
    <property type="entry name" value="Tautomerase/MIF"/>
    <property type="match status" value="1"/>
</dbReference>
<dbReference type="AlphaFoldDB" id="A0AB74JVE7"/>
<dbReference type="InterPro" id="IPR014347">
    <property type="entry name" value="Tautomerase/MIF_sf"/>
</dbReference>
<dbReference type="Proteomes" id="UP000310374">
    <property type="component" value="Unassembled WGS sequence"/>
</dbReference>
<sequence length="213" mass="24659">MIASHYGNTKGYSGIHLTHLEQAISNRQNWAYVEFTNPLEPPAPHPKLKYIICTIMPLWQIYHPPGVFEDAETKAALAADITKLYTSVGLPAFYVVVHFNTISPTNVYVGGTSKDRTPKPFIRIIIKHIAIRLDNDTETYRRTAGMIDKAIKTHIYDKDYDCEYHVEETERNLWKFNGLIPPEHKSEEHEVWVRENKPLPYEGAYWSPEKGRY</sequence>
<dbReference type="EMBL" id="QZAT01000041">
    <property type="protein sequence ID" value="THX29431.1"/>
    <property type="molecule type" value="Genomic_DNA"/>
</dbReference>
<dbReference type="InterPro" id="IPR028116">
    <property type="entry name" value="Cis-CaaD-like"/>
</dbReference>
<reference evidence="2 3" key="1">
    <citation type="submission" date="2018-10" db="EMBL/GenBank/DDBJ databases">
        <title>Fifty Aureobasidium pullulans genomes reveal a recombining polyextremotolerant generalist.</title>
        <authorList>
            <person name="Gostincar C."/>
            <person name="Turk M."/>
            <person name="Zajc J."/>
            <person name="Gunde-Cimerman N."/>
        </authorList>
    </citation>
    <scope>NUCLEOTIDE SEQUENCE [LARGE SCALE GENOMIC DNA]</scope>
    <source>
        <strain evidence="2 3">EXF-10081</strain>
    </source>
</reference>
<evidence type="ECO:0000313" key="3">
    <source>
        <dbReference type="Proteomes" id="UP000310374"/>
    </source>
</evidence>
<proteinExistence type="predicted"/>
<accession>A0AB74JVE7</accession>
<gene>
    <name evidence="2" type="ORF">D6D12_04177</name>
</gene>
<organism evidence="2 3">
    <name type="scientific">Aureobasidium pullulans</name>
    <name type="common">Black yeast</name>
    <name type="synonym">Pullularia pullulans</name>
    <dbReference type="NCBI Taxonomy" id="5580"/>
    <lineage>
        <taxon>Eukaryota</taxon>
        <taxon>Fungi</taxon>
        <taxon>Dikarya</taxon>
        <taxon>Ascomycota</taxon>
        <taxon>Pezizomycotina</taxon>
        <taxon>Dothideomycetes</taxon>
        <taxon>Dothideomycetidae</taxon>
        <taxon>Dothideales</taxon>
        <taxon>Saccotheciaceae</taxon>
        <taxon>Aureobasidium</taxon>
    </lineage>
</organism>
<evidence type="ECO:0000259" key="1">
    <source>
        <dbReference type="Pfam" id="PF14832"/>
    </source>
</evidence>